<name>A0A453NW89_AEGTS</name>
<dbReference type="AlphaFoldDB" id="A0A453NW89"/>
<feature type="transmembrane region" description="Helical" evidence="1">
    <location>
        <begin position="54"/>
        <end position="77"/>
    </location>
</feature>
<reference evidence="2" key="4">
    <citation type="submission" date="2019-03" db="UniProtKB">
        <authorList>
            <consortium name="EnsemblPlants"/>
        </authorList>
    </citation>
    <scope>IDENTIFICATION</scope>
</reference>
<dbReference type="Proteomes" id="UP000015105">
    <property type="component" value="Chromosome 6D"/>
</dbReference>
<keyword evidence="1" id="KW-1133">Transmembrane helix</keyword>
<keyword evidence="1" id="KW-0472">Membrane</keyword>
<reference evidence="2" key="3">
    <citation type="journal article" date="2017" name="Nature">
        <title>Genome sequence of the progenitor of the wheat D genome Aegilops tauschii.</title>
        <authorList>
            <person name="Luo M.C."/>
            <person name="Gu Y.Q."/>
            <person name="Puiu D."/>
            <person name="Wang H."/>
            <person name="Twardziok S.O."/>
            <person name="Deal K.R."/>
            <person name="Huo N."/>
            <person name="Zhu T."/>
            <person name="Wang L."/>
            <person name="Wang Y."/>
            <person name="McGuire P.E."/>
            <person name="Liu S."/>
            <person name="Long H."/>
            <person name="Ramasamy R.K."/>
            <person name="Rodriguez J.C."/>
            <person name="Van S.L."/>
            <person name="Yuan L."/>
            <person name="Wang Z."/>
            <person name="Xia Z."/>
            <person name="Xiao L."/>
            <person name="Anderson O.D."/>
            <person name="Ouyang S."/>
            <person name="Liang Y."/>
            <person name="Zimin A.V."/>
            <person name="Pertea G."/>
            <person name="Qi P."/>
            <person name="Bennetzen J.L."/>
            <person name="Dai X."/>
            <person name="Dawson M.W."/>
            <person name="Muller H.G."/>
            <person name="Kugler K."/>
            <person name="Rivarola-Duarte L."/>
            <person name="Spannagl M."/>
            <person name="Mayer K.F.X."/>
            <person name="Lu F.H."/>
            <person name="Bevan M.W."/>
            <person name="Leroy P."/>
            <person name="Li P."/>
            <person name="You F.M."/>
            <person name="Sun Q."/>
            <person name="Liu Z."/>
            <person name="Lyons E."/>
            <person name="Wicker T."/>
            <person name="Salzberg S.L."/>
            <person name="Devos K.M."/>
            <person name="Dvorak J."/>
        </authorList>
    </citation>
    <scope>NUCLEOTIDE SEQUENCE [LARGE SCALE GENOMIC DNA]</scope>
    <source>
        <strain evidence="2">cv. AL8/78</strain>
    </source>
</reference>
<evidence type="ECO:0000256" key="1">
    <source>
        <dbReference type="SAM" id="Phobius"/>
    </source>
</evidence>
<proteinExistence type="predicted"/>
<organism evidence="2 3">
    <name type="scientific">Aegilops tauschii subsp. strangulata</name>
    <name type="common">Goatgrass</name>
    <dbReference type="NCBI Taxonomy" id="200361"/>
    <lineage>
        <taxon>Eukaryota</taxon>
        <taxon>Viridiplantae</taxon>
        <taxon>Streptophyta</taxon>
        <taxon>Embryophyta</taxon>
        <taxon>Tracheophyta</taxon>
        <taxon>Spermatophyta</taxon>
        <taxon>Magnoliopsida</taxon>
        <taxon>Liliopsida</taxon>
        <taxon>Poales</taxon>
        <taxon>Poaceae</taxon>
        <taxon>BOP clade</taxon>
        <taxon>Pooideae</taxon>
        <taxon>Triticodae</taxon>
        <taxon>Triticeae</taxon>
        <taxon>Triticinae</taxon>
        <taxon>Aegilops</taxon>
    </lineage>
</organism>
<accession>A0A453NW89</accession>
<protein>
    <submittedName>
        <fullName evidence="2">Uncharacterized protein</fullName>
    </submittedName>
</protein>
<dbReference type="Gramene" id="AET6Gv20506600.6">
    <property type="protein sequence ID" value="AET6Gv20506600.6"/>
    <property type="gene ID" value="AET6Gv20506600"/>
</dbReference>
<evidence type="ECO:0000313" key="3">
    <source>
        <dbReference type="Proteomes" id="UP000015105"/>
    </source>
</evidence>
<feature type="transmembrane region" description="Helical" evidence="1">
    <location>
        <begin position="28"/>
        <end position="48"/>
    </location>
</feature>
<keyword evidence="1" id="KW-0812">Transmembrane</keyword>
<reference evidence="2" key="5">
    <citation type="journal article" date="2021" name="G3 (Bethesda)">
        <title>Aegilops tauschii genome assembly Aet v5.0 features greater sequence contiguity and improved annotation.</title>
        <authorList>
            <person name="Wang L."/>
            <person name="Zhu T."/>
            <person name="Rodriguez J.C."/>
            <person name="Deal K.R."/>
            <person name="Dubcovsky J."/>
            <person name="McGuire P.E."/>
            <person name="Lux T."/>
            <person name="Spannagl M."/>
            <person name="Mayer K.F.X."/>
            <person name="Baldrich P."/>
            <person name="Meyers B.C."/>
            <person name="Huo N."/>
            <person name="Gu Y.Q."/>
            <person name="Zhou H."/>
            <person name="Devos K.M."/>
            <person name="Bennetzen J.L."/>
            <person name="Unver T."/>
            <person name="Budak H."/>
            <person name="Gulick P.J."/>
            <person name="Galiba G."/>
            <person name="Kalapos B."/>
            <person name="Nelson D.R."/>
            <person name="Li P."/>
            <person name="You F.M."/>
            <person name="Luo M.C."/>
            <person name="Dvorak J."/>
        </authorList>
    </citation>
    <scope>NUCLEOTIDE SEQUENCE [LARGE SCALE GENOMIC DNA]</scope>
    <source>
        <strain evidence="2">cv. AL8/78</strain>
    </source>
</reference>
<reference evidence="3" key="2">
    <citation type="journal article" date="2017" name="Nat. Plants">
        <title>The Aegilops tauschii genome reveals multiple impacts of transposons.</title>
        <authorList>
            <person name="Zhao G."/>
            <person name="Zou C."/>
            <person name="Li K."/>
            <person name="Wang K."/>
            <person name="Li T."/>
            <person name="Gao L."/>
            <person name="Zhang X."/>
            <person name="Wang H."/>
            <person name="Yang Z."/>
            <person name="Liu X."/>
            <person name="Jiang W."/>
            <person name="Mao L."/>
            <person name="Kong X."/>
            <person name="Jiao Y."/>
            <person name="Jia J."/>
        </authorList>
    </citation>
    <scope>NUCLEOTIDE SEQUENCE [LARGE SCALE GENOMIC DNA]</scope>
    <source>
        <strain evidence="3">cv. AL8/78</strain>
    </source>
</reference>
<evidence type="ECO:0000313" key="2">
    <source>
        <dbReference type="EnsemblPlants" id="AET6Gv20506600.6"/>
    </source>
</evidence>
<keyword evidence="3" id="KW-1185">Reference proteome</keyword>
<dbReference type="EnsemblPlants" id="AET6Gv20506600.6">
    <property type="protein sequence ID" value="AET6Gv20506600.6"/>
    <property type="gene ID" value="AET6Gv20506600"/>
</dbReference>
<reference evidence="3" key="1">
    <citation type="journal article" date="2014" name="Science">
        <title>Ancient hybridizations among the ancestral genomes of bread wheat.</title>
        <authorList>
            <consortium name="International Wheat Genome Sequencing Consortium,"/>
            <person name="Marcussen T."/>
            <person name="Sandve S.R."/>
            <person name="Heier L."/>
            <person name="Spannagl M."/>
            <person name="Pfeifer M."/>
            <person name="Jakobsen K.S."/>
            <person name="Wulff B.B."/>
            <person name="Steuernagel B."/>
            <person name="Mayer K.F."/>
            <person name="Olsen O.A."/>
        </authorList>
    </citation>
    <scope>NUCLEOTIDE SEQUENCE [LARGE SCALE GENOMIC DNA]</scope>
    <source>
        <strain evidence="3">cv. AL8/78</strain>
    </source>
</reference>
<sequence>MRWTTADLRFLCFRPLFILQAEWGFSHIYFCLCGNCSGLPLLILSFVWQTFSLLRIVMGIFEFDVSMSMSVLILVIFNIKRV</sequence>